<dbReference type="AlphaFoldDB" id="A2EIT6"/>
<sequence>MASKPTSGDEIILCTLSEKDKDKEVKTLEQIIGHDNNFSNKQIYFAIPLSNKEQIDDFLKNHKDCVLFQLPKSKKKFNCLNKINSFEILLEDEQKDLNYIDSQYLHVKSSNPSFISYYILNNELISKDTIVSSLKSNSIGFLTFDNSSNPSKKPTTVKFSIQEGEKTFEIPIYDGMRMNDIEVILSNIWPSFEDNDLVFKSENKIIDNIEDIISSENVSVEIALQDFTIKVIARKTRNHQIPMNPRKKVQDLLCKINELEPDTLTKPFKLMSNGTNYVEKPETLLKDIDVTMYLNYVRQ</sequence>
<dbReference type="KEGG" id="tva:4765311"/>
<organism evidence="1 2">
    <name type="scientific">Trichomonas vaginalis (strain ATCC PRA-98 / G3)</name>
    <dbReference type="NCBI Taxonomy" id="412133"/>
    <lineage>
        <taxon>Eukaryota</taxon>
        <taxon>Metamonada</taxon>
        <taxon>Parabasalia</taxon>
        <taxon>Trichomonadida</taxon>
        <taxon>Trichomonadidae</taxon>
        <taxon>Trichomonas</taxon>
    </lineage>
</organism>
<gene>
    <name evidence="1" type="ORF">TVAG_419620</name>
</gene>
<reference evidence="1" key="1">
    <citation type="submission" date="2006-10" db="EMBL/GenBank/DDBJ databases">
        <authorList>
            <person name="Amadeo P."/>
            <person name="Zhao Q."/>
            <person name="Wortman J."/>
            <person name="Fraser-Liggett C."/>
            <person name="Carlton J."/>
        </authorList>
    </citation>
    <scope>NUCLEOTIDE SEQUENCE</scope>
    <source>
        <strain evidence="1">G3</strain>
    </source>
</reference>
<evidence type="ECO:0000313" key="1">
    <source>
        <dbReference type="EMBL" id="EAY07420.1"/>
    </source>
</evidence>
<dbReference type="RefSeq" id="XP_001319643.1">
    <property type="nucleotide sequence ID" value="XM_001319608.1"/>
</dbReference>
<name>A2EIT6_TRIV3</name>
<dbReference type="VEuPathDB" id="TrichDB:TVAG_419620"/>
<accession>A2EIT6</accession>
<dbReference type="EMBL" id="DS113400">
    <property type="protein sequence ID" value="EAY07420.1"/>
    <property type="molecule type" value="Genomic_DNA"/>
</dbReference>
<reference evidence="1" key="2">
    <citation type="journal article" date="2007" name="Science">
        <title>Draft genome sequence of the sexually transmitted pathogen Trichomonas vaginalis.</title>
        <authorList>
            <person name="Carlton J.M."/>
            <person name="Hirt R.P."/>
            <person name="Silva J.C."/>
            <person name="Delcher A.L."/>
            <person name="Schatz M."/>
            <person name="Zhao Q."/>
            <person name="Wortman J.R."/>
            <person name="Bidwell S.L."/>
            <person name="Alsmark U.C.M."/>
            <person name="Besteiro S."/>
            <person name="Sicheritz-Ponten T."/>
            <person name="Noel C.J."/>
            <person name="Dacks J.B."/>
            <person name="Foster P.G."/>
            <person name="Simillion C."/>
            <person name="Van de Peer Y."/>
            <person name="Miranda-Saavedra D."/>
            <person name="Barton G.J."/>
            <person name="Westrop G.D."/>
            <person name="Mueller S."/>
            <person name="Dessi D."/>
            <person name="Fiori P.L."/>
            <person name="Ren Q."/>
            <person name="Paulsen I."/>
            <person name="Zhang H."/>
            <person name="Bastida-Corcuera F.D."/>
            <person name="Simoes-Barbosa A."/>
            <person name="Brown M.T."/>
            <person name="Hayes R.D."/>
            <person name="Mukherjee M."/>
            <person name="Okumura C.Y."/>
            <person name="Schneider R."/>
            <person name="Smith A.J."/>
            <person name="Vanacova S."/>
            <person name="Villalvazo M."/>
            <person name="Haas B.J."/>
            <person name="Pertea M."/>
            <person name="Feldblyum T.V."/>
            <person name="Utterback T.R."/>
            <person name="Shu C.L."/>
            <person name="Osoegawa K."/>
            <person name="de Jong P.J."/>
            <person name="Hrdy I."/>
            <person name="Horvathova L."/>
            <person name="Zubacova Z."/>
            <person name="Dolezal P."/>
            <person name="Malik S.B."/>
            <person name="Logsdon J.M. Jr."/>
            <person name="Henze K."/>
            <person name="Gupta A."/>
            <person name="Wang C.C."/>
            <person name="Dunne R.L."/>
            <person name="Upcroft J.A."/>
            <person name="Upcroft P."/>
            <person name="White O."/>
            <person name="Salzberg S.L."/>
            <person name="Tang P."/>
            <person name="Chiu C.-H."/>
            <person name="Lee Y.-S."/>
            <person name="Embley T.M."/>
            <person name="Coombs G.H."/>
            <person name="Mottram J.C."/>
            <person name="Tachezy J."/>
            <person name="Fraser-Liggett C.M."/>
            <person name="Johnson P.J."/>
        </authorList>
    </citation>
    <scope>NUCLEOTIDE SEQUENCE [LARGE SCALE GENOMIC DNA]</scope>
    <source>
        <strain evidence="1">G3</strain>
    </source>
</reference>
<dbReference type="VEuPathDB" id="TrichDB:TVAGG3_0913860"/>
<dbReference type="Proteomes" id="UP000001542">
    <property type="component" value="Unassembled WGS sequence"/>
</dbReference>
<proteinExistence type="predicted"/>
<dbReference type="InParanoid" id="A2EIT6"/>
<dbReference type="SMR" id="A2EIT6"/>
<evidence type="ECO:0000313" key="2">
    <source>
        <dbReference type="Proteomes" id="UP000001542"/>
    </source>
</evidence>
<keyword evidence="2" id="KW-1185">Reference proteome</keyword>
<protein>
    <submittedName>
        <fullName evidence="1">Uncharacterized protein</fullName>
    </submittedName>
</protein>